<feature type="transmembrane region" description="Helical" evidence="5">
    <location>
        <begin position="48"/>
        <end position="74"/>
    </location>
</feature>
<feature type="transmembrane region" description="Helical" evidence="5">
    <location>
        <begin position="158"/>
        <end position="178"/>
    </location>
</feature>
<keyword evidence="3 5" id="KW-1133">Transmembrane helix</keyword>
<dbReference type="Pfam" id="PF07291">
    <property type="entry name" value="MauE"/>
    <property type="match status" value="1"/>
</dbReference>
<dbReference type="NCBIfam" id="NF045576">
    <property type="entry name" value="BT_3928_fam"/>
    <property type="match status" value="1"/>
</dbReference>
<evidence type="ECO:0000256" key="3">
    <source>
        <dbReference type="ARBA" id="ARBA00022989"/>
    </source>
</evidence>
<evidence type="ECO:0000256" key="5">
    <source>
        <dbReference type="SAM" id="Phobius"/>
    </source>
</evidence>
<comment type="caution">
    <text evidence="7">The sequence shown here is derived from an EMBL/GenBank/DDBJ whole genome shotgun (WGS) entry which is preliminary data.</text>
</comment>
<dbReference type="Proteomes" id="UP000283433">
    <property type="component" value="Unassembled WGS sequence"/>
</dbReference>
<dbReference type="OrthoDB" id="648842at2"/>
<gene>
    <name evidence="7" type="ORF">BCY91_14870</name>
</gene>
<feature type="domain" description="Methylamine utilisation protein MauE" evidence="6">
    <location>
        <begin position="7"/>
        <end position="137"/>
    </location>
</feature>
<proteinExistence type="predicted"/>
<comment type="subcellular location">
    <subcellularLocation>
        <location evidence="1">Membrane</location>
        <topology evidence="1">Multi-pass membrane protein</topology>
    </subcellularLocation>
</comment>
<protein>
    <submittedName>
        <fullName evidence="7">DoxX family protein</fullName>
    </submittedName>
</protein>
<dbReference type="GO" id="GO:0030416">
    <property type="term" value="P:methylamine metabolic process"/>
    <property type="evidence" value="ECO:0007669"/>
    <property type="project" value="InterPro"/>
</dbReference>
<dbReference type="GO" id="GO:0016020">
    <property type="term" value="C:membrane"/>
    <property type="evidence" value="ECO:0007669"/>
    <property type="project" value="UniProtKB-SubCell"/>
</dbReference>
<evidence type="ECO:0000313" key="8">
    <source>
        <dbReference type="Proteomes" id="UP000283433"/>
    </source>
</evidence>
<evidence type="ECO:0000313" key="7">
    <source>
        <dbReference type="EMBL" id="RKD18619.1"/>
    </source>
</evidence>
<keyword evidence="8" id="KW-1185">Reference proteome</keyword>
<feature type="transmembrane region" description="Helical" evidence="5">
    <location>
        <begin position="7"/>
        <end position="28"/>
    </location>
</feature>
<evidence type="ECO:0000256" key="4">
    <source>
        <dbReference type="ARBA" id="ARBA00023136"/>
    </source>
</evidence>
<dbReference type="InterPro" id="IPR009908">
    <property type="entry name" value="Methylamine_util_MauE"/>
</dbReference>
<name>A0A419S9G4_9SPHI</name>
<dbReference type="RefSeq" id="WP_120180797.1">
    <property type="nucleotide sequence ID" value="NZ_MBTA01000004.1"/>
</dbReference>
<evidence type="ECO:0000256" key="1">
    <source>
        <dbReference type="ARBA" id="ARBA00004141"/>
    </source>
</evidence>
<accession>A0A419S9G4</accession>
<evidence type="ECO:0000256" key="2">
    <source>
        <dbReference type="ARBA" id="ARBA00022692"/>
    </source>
</evidence>
<evidence type="ECO:0000259" key="6">
    <source>
        <dbReference type="Pfam" id="PF07291"/>
    </source>
</evidence>
<reference evidence="7 8" key="1">
    <citation type="submission" date="2016-07" db="EMBL/GenBank/DDBJ databases">
        <title>Genome of Pelobium manganitolerans.</title>
        <authorList>
            <person name="Wu S."/>
            <person name="Wang G."/>
        </authorList>
    </citation>
    <scope>NUCLEOTIDE SEQUENCE [LARGE SCALE GENOMIC DNA]</scope>
    <source>
        <strain evidence="7 8">YS-25</strain>
    </source>
</reference>
<feature type="transmembrane region" description="Helical" evidence="5">
    <location>
        <begin position="81"/>
        <end position="100"/>
    </location>
</feature>
<keyword evidence="4 5" id="KW-0472">Membrane</keyword>
<feature type="transmembrane region" description="Helical" evidence="5">
    <location>
        <begin position="120"/>
        <end position="138"/>
    </location>
</feature>
<dbReference type="EMBL" id="MBTA01000004">
    <property type="protein sequence ID" value="RKD18619.1"/>
    <property type="molecule type" value="Genomic_DNA"/>
</dbReference>
<sequence length="389" mass="44136">MLKKQTAILQLVKIFVALLFIFSGIVKLNDPLGFSYKLEEYIEVFNLLFLNPLAVFFSISLSALEVVLGLFLLSKYYVKQVVWGLLLLIVFFTFLTFYSAYFEVVKTCGCFGDAIPLTPWQSFSKDLILLVLIVVLFINRKRLAGKPVQSSEAKVSTVFMLVVPFAFGLYTYTFLPIVDFLPYKVGVNIPEAMKIPENAPQDEYEITYSLENTKTGEKKQMSDKEYLATKIYENPDWEIRHSSEPKVIKYGFRPKIEGLNIYDSQGVKYTEEIFGNPYYNLVAVAWNLDKSNQKALGKINALAINAVENFNVRAVLLTAASAQDANKLAKQLNLMTEIFYADAVPLKSMVRANPGLILLKNGVILKKWPSSALPSYNYLVENYFAKHQD</sequence>
<keyword evidence="2 5" id="KW-0812">Transmembrane</keyword>
<dbReference type="AlphaFoldDB" id="A0A419S9G4"/>
<organism evidence="7 8">
    <name type="scientific">Pelobium manganitolerans</name>
    <dbReference type="NCBI Taxonomy" id="1842495"/>
    <lineage>
        <taxon>Bacteria</taxon>
        <taxon>Pseudomonadati</taxon>
        <taxon>Bacteroidota</taxon>
        <taxon>Sphingobacteriia</taxon>
        <taxon>Sphingobacteriales</taxon>
        <taxon>Sphingobacteriaceae</taxon>
        <taxon>Pelobium</taxon>
    </lineage>
</organism>